<name>A0A4Y2V716_ARAVE</name>
<sequence>MEWRYLWNIGILEIYGMEYLEQWNSEYMDGISGAFRFKYMEMRYLEQWNSSIWNGIHWNSGILRMEWNTLEQWNGIMGGY</sequence>
<evidence type="ECO:0000313" key="1">
    <source>
        <dbReference type="EMBL" id="GBO19527.1"/>
    </source>
</evidence>
<organism evidence="1 2">
    <name type="scientific">Araneus ventricosus</name>
    <name type="common">Orbweaver spider</name>
    <name type="synonym">Epeira ventricosa</name>
    <dbReference type="NCBI Taxonomy" id="182803"/>
    <lineage>
        <taxon>Eukaryota</taxon>
        <taxon>Metazoa</taxon>
        <taxon>Ecdysozoa</taxon>
        <taxon>Arthropoda</taxon>
        <taxon>Chelicerata</taxon>
        <taxon>Arachnida</taxon>
        <taxon>Araneae</taxon>
        <taxon>Araneomorphae</taxon>
        <taxon>Entelegynae</taxon>
        <taxon>Araneoidea</taxon>
        <taxon>Araneidae</taxon>
        <taxon>Araneus</taxon>
    </lineage>
</organism>
<evidence type="ECO:0000313" key="2">
    <source>
        <dbReference type="Proteomes" id="UP000499080"/>
    </source>
</evidence>
<accession>A0A4Y2V716</accession>
<proteinExistence type="predicted"/>
<reference evidence="1 2" key="1">
    <citation type="journal article" date="2019" name="Sci. Rep.">
        <title>Orb-weaving spider Araneus ventricosus genome elucidates the spidroin gene catalogue.</title>
        <authorList>
            <person name="Kono N."/>
            <person name="Nakamura H."/>
            <person name="Ohtoshi R."/>
            <person name="Moran D.A.P."/>
            <person name="Shinohara A."/>
            <person name="Yoshida Y."/>
            <person name="Fujiwara M."/>
            <person name="Mori M."/>
            <person name="Tomita M."/>
            <person name="Arakawa K."/>
        </authorList>
    </citation>
    <scope>NUCLEOTIDE SEQUENCE [LARGE SCALE GENOMIC DNA]</scope>
</reference>
<keyword evidence="2" id="KW-1185">Reference proteome</keyword>
<dbReference type="Proteomes" id="UP000499080">
    <property type="component" value="Unassembled WGS sequence"/>
</dbReference>
<protein>
    <submittedName>
        <fullName evidence="1">Uncharacterized protein</fullName>
    </submittedName>
</protein>
<comment type="caution">
    <text evidence="1">The sequence shown here is derived from an EMBL/GenBank/DDBJ whole genome shotgun (WGS) entry which is preliminary data.</text>
</comment>
<dbReference type="AlphaFoldDB" id="A0A4Y2V716"/>
<gene>
    <name evidence="1" type="ORF">AVEN_5613_1</name>
</gene>
<dbReference type="EMBL" id="BGPR01043015">
    <property type="protein sequence ID" value="GBO19527.1"/>
    <property type="molecule type" value="Genomic_DNA"/>
</dbReference>